<sequence>MHITVSEQERRYLSSVDPDMKRACRIIGPIDREIGRTLFEGIALQIVAQQISNAAFASIRARLGDELLSADNVLALGKAPLRFAGLSEAKANCLLDVADRFNQGYFCDLPLLDDEAVRQKLIAIKGIGSWTADMVLIFALGRKDVFTIKDAGIRIGLRKLYGFKTISEDRAGKLRKRYSPCATASCLLLWEAAKWE</sequence>
<evidence type="ECO:0000313" key="6">
    <source>
        <dbReference type="EMBL" id="HIU45449.1"/>
    </source>
</evidence>
<dbReference type="SUPFAM" id="SSF48150">
    <property type="entry name" value="DNA-glycosylase"/>
    <property type="match status" value="1"/>
</dbReference>
<dbReference type="GO" id="GO:0032993">
    <property type="term" value="C:protein-DNA complex"/>
    <property type="evidence" value="ECO:0007669"/>
    <property type="project" value="TreeGrafter"/>
</dbReference>
<evidence type="ECO:0000313" key="7">
    <source>
        <dbReference type="Proteomes" id="UP000824070"/>
    </source>
</evidence>
<name>A0A9D1LP29_9FIRM</name>
<dbReference type="PANTHER" id="PTHR43003:SF5">
    <property type="entry name" value="DNA-3-METHYLADENINE GLYCOSYLASE"/>
    <property type="match status" value="1"/>
</dbReference>
<dbReference type="Gene3D" id="1.10.1670.40">
    <property type="match status" value="1"/>
</dbReference>
<dbReference type="PANTHER" id="PTHR43003">
    <property type="entry name" value="DNA-3-METHYLADENINE GLYCOSYLASE"/>
    <property type="match status" value="1"/>
</dbReference>
<gene>
    <name evidence="6" type="ORF">IAC52_04040</name>
</gene>
<reference evidence="6" key="2">
    <citation type="journal article" date="2021" name="PeerJ">
        <title>Extensive microbial diversity within the chicken gut microbiome revealed by metagenomics and culture.</title>
        <authorList>
            <person name="Gilroy R."/>
            <person name="Ravi A."/>
            <person name="Getino M."/>
            <person name="Pursley I."/>
            <person name="Horton D.L."/>
            <person name="Alikhan N.F."/>
            <person name="Baker D."/>
            <person name="Gharbi K."/>
            <person name="Hall N."/>
            <person name="Watson M."/>
            <person name="Adriaenssens E.M."/>
            <person name="Foster-Nyarko E."/>
            <person name="Jarju S."/>
            <person name="Secka A."/>
            <person name="Antonio M."/>
            <person name="Oren A."/>
            <person name="Chaudhuri R.R."/>
            <person name="La Ragione R."/>
            <person name="Hildebrand F."/>
            <person name="Pallen M.J."/>
        </authorList>
    </citation>
    <scope>NUCLEOTIDE SEQUENCE</scope>
    <source>
        <strain evidence="6">ChiGjej1B1-22543</strain>
    </source>
</reference>
<dbReference type="Proteomes" id="UP000824070">
    <property type="component" value="Unassembled WGS sequence"/>
</dbReference>
<dbReference type="GO" id="GO:0006285">
    <property type="term" value="P:base-excision repair, AP site formation"/>
    <property type="evidence" value="ECO:0007669"/>
    <property type="project" value="TreeGrafter"/>
</dbReference>
<dbReference type="GO" id="GO:0006307">
    <property type="term" value="P:DNA alkylation repair"/>
    <property type="evidence" value="ECO:0007669"/>
    <property type="project" value="TreeGrafter"/>
</dbReference>
<dbReference type="AlphaFoldDB" id="A0A9D1LP29"/>
<dbReference type="GO" id="GO:0008725">
    <property type="term" value="F:DNA-3-methyladenine glycosylase activity"/>
    <property type="evidence" value="ECO:0007669"/>
    <property type="project" value="TreeGrafter"/>
</dbReference>
<dbReference type="GO" id="GO:0043916">
    <property type="term" value="F:DNA-7-methylguanine glycosylase activity"/>
    <property type="evidence" value="ECO:0007669"/>
    <property type="project" value="TreeGrafter"/>
</dbReference>
<dbReference type="SMART" id="SM00478">
    <property type="entry name" value="ENDO3c"/>
    <property type="match status" value="1"/>
</dbReference>
<dbReference type="InterPro" id="IPR003265">
    <property type="entry name" value="HhH-GPD_domain"/>
</dbReference>
<comment type="caution">
    <text evidence="6">The sequence shown here is derived from an EMBL/GenBank/DDBJ whole genome shotgun (WGS) entry which is preliminary data.</text>
</comment>
<evidence type="ECO:0000259" key="5">
    <source>
        <dbReference type="SMART" id="SM00478"/>
    </source>
</evidence>
<dbReference type="InterPro" id="IPR051912">
    <property type="entry name" value="Alkylbase_DNA_Glycosylase/TA"/>
</dbReference>
<evidence type="ECO:0000256" key="3">
    <source>
        <dbReference type="ARBA" id="ARBA00022763"/>
    </source>
</evidence>
<evidence type="ECO:0000256" key="4">
    <source>
        <dbReference type="ARBA" id="ARBA00023204"/>
    </source>
</evidence>
<comment type="catalytic activity">
    <reaction evidence="1">
        <text>Hydrolysis of alkylated DNA, releasing 3-methyladenine, 3-methylguanine, 7-methylguanine and 7-methyladenine.</text>
        <dbReference type="EC" id="3.2.2.21"/>
    </reaction>
</comment>
<dbReference type="InterPro" id="IPR011257">
    <property type="entry name" value="DNA_glycosylase"/>
</dbReference>
<keyword evidence="3" id="KW-0227">DNA damage</keyword>
<accession>A0A9D1LP29</accession>
<dbReference type="EMBL" id="DVMV01000029">
    <property type="protein sequence ID" value="HIU45449.1"/>
    <property type="molecule type" value="Genomic_DNA"/>
</dbReference>
<proteinExistence type="predicted"/>
<organism evidence="6 7">
    <name type="scientific">Candidatus Alloenteromonas pullicola</name>
    <dbReference type="NCBI Taxonomy" id="2840784"/>
    <lineage>
        <taxon>Bacteria</taxon>
        <taxon>Bacillati</taxon>
        <taxon>Bacillota</taxon>
        <taxon>Bacillota incertae sedis</taxon>
        <taxon>Candidatus Alloenteromonas</taxon>
    </lineage>
</organism>
<keyword evidence="4" id="KW-0234">DNA repair</keyword>
<dbReference type="GO" id="GO:0032131">
    <property type="term" value="F:alkylated DNA binding"/>
    <property type="evidence" value="ECO:0007669"/>
    <property type="project" value="TreeGrafter"/>
</dbReference>
<protein>
    <recommendedName>
        <fullName evidence="2">DNA-3-methyladenine glycosylase II</fullName>
        <ecNumber evidence="2">3.2.2.21</ecNumber>
    </recommendedName>
</protein>
<reference evidence="6" key="1">
    <citation type="submission" date="2020-10" db="EMBL/GenBank/DDBJ databases">
        <authorList>
            <person name="Gilroy R."/>
        </authorList>
    </citation>
    <scope>NUCLEOTIDE SEQUENCE</scope>
    <source>
        <strain evidence="6">ChiGjej1B1-22543</strain>
    </source>
</reference>
<dbReference type="EC" id="3.2.2.21" evidence="2"/>
<feature type="domain" description="HhH-GPD" evidence="5">
    <location>
        <begin position="47"/>
        <end position="194"/>
    </location>
</feature>
<evidence type="ECO:0000256" key="1">
    <source>
        <dbReference type="ARBA" id="ARBA00000086"/>
    </source>
</evidence>
<evidence type="ECO:0000256" key="2">
    <source>
        <dbReference type="ARBA" id="ARBA00012000"/>
    </source>
</evidence>
<dbReference type="Gene3D" id="1.10.340.30">
    <property type="entry name" value="Hypothetical protein, domain 2"/>
    <property type="match status" value="1"/>
</dbReference>
<dbReference type="Pfam" id="PF00730">
    <property type="entry name" value="HhH-GPD"/>
    <property type="match status" value="1"/>
</dbReference>